<dbReference type="InterPro" id="IPR034027">
    <property type="entry name" value="Reprolysin_adamalysin"/>
</dbReference>
<dbReference type="InterPro" id="IPR006586">
    <property type="entry name" value="ADAM_Cys-rich"/>
</dbReference>
<evidence type="ECO:0000256" key="4">
    <source>
        <dbReference type="ARBA" id="ARBA00022801"/>
    </source>
</evidence>
<protein>
    <recommendedName>
        <fullName evidence="20">Disintegrin and metalloproteinase domain-containing protein 12</fullName>
    </recommendedName>
</protein>
<dbReference type="FunFam" id="3.40.390.10:FF:000002">
    <property type="entry name" value="Disintegrin and metalloproteinase domain-containing protein 22"/>
    <property type="match status" value="1"/>
</dbReference>
<evidence type="ECO:0000256" key="13">
    <source>
        <dbReference type="SAM" id="MobiDB-lite"/>
    </source>
</evidence>
<dbReference type="SMART" id="SM00608">
    <property type="entry name" value="ACR"/>
    <property type="match status" value="1"/>
</dbReference>
<dbReference type="InterPro" id="IPR002870">
    <property type="entry name" value="Peptidase_M12B_N"/>
</dbReference>
<reference evidence="18 19" key="1">
    <citation type="journal article" date="2022" name="Nat. Ecol. Evol.">
        <title>A masculinizing supergene underlies an exaggerated male reproductive morph in a spider.</title>
        <authorList>
            <person name="Hendrickx F."/>
            <person name="De Corte Z."/>
            <person name="Sonet G."/>
            <person name="Van Belleghem S.M."/>
            <person name="Kostlbacher S."/>
            <person name="Vangestel C."/>
        </authorList>
    </citation>
    <scope>NUCLEOTIDE SEQUENCE [LARGE SCALE GENOMIC DNA]</scope>
    <source>
        <strain evidence="18">W744_W776</strain>
    </source>
</reference>
<keyword evidence="9 11" id="KW-1015">Disulfide bond</keyword>
<dbReference type="CDD" id="cd04269">
    <property type="entry name" value="ZnMc_adamalysin_II_like"/>
    <property type="match status" value="1"/>
</dbReference>
<name>A0AAV6UNN3_9ARAC</name>
<evidence type="ECO:0000256" key="12">
    <source>
        <dbReference type="PROSITE-ProRule" id="PRU00276"/>
    </source>
</evidence>
<dbReference type="Pfam" id="PF08516">
    <property type="entry name" value="ADAM_CR"/>
    <property type="match status" value="1"/>
</dbReference>
<dbReference type="GO" id="GO:0046872">
    <property type="term" value="F:metal ion binding"/>
    <property type="evidence" value="ECO:0007669"/>
    <property type="project" value="UniProtKB-KW"/>
</dbReference>
<evidence type="ECO:0000259" key="15">
    <source>
        <dbReference type="PROSITE" id="PS50026"/>
    </source>
</evidence>
<dbReference type="InterPro" id="IPR036436">
    <property type="entry name" value="Disintegrin_dom_sf"/>
</dbReference>
<keyword evidence="7" id="KW-0482">Metalloprotease</keyword>
<keyword evidence="5 12" id="KW-0862">Zinc</keyword>
<dbReference type="GO" id="GO:0006509">
    <property type="term" value="P:membrane protein ectodomain proteolysis"/>
    <property type="evidence" value="ECO:0007669"/>
    <property type="project" value="TreeGrafter"/>
</dbReference>
<evidence type="ECO:0000256" key="10">
    <source>
        <dbReference type="PROSITE-ProRule" id="PRU00068"/>
    </source>
</evidence>
<dbReference type="AlphaFoldDB" id="A0AAV6UNN3"/>
<feature type="domain" description="Disintegrin" evidence="16">
    <location>
        <begin position="418"/>
        <end position="506"/>
    </location>
</feature>
<feature type="disulfide bond" evidence="10">
    <location>
        <begin position="478"/>
        <end position="498"/>
    </location>
</feature>
<organism evidence="18 19">
    <name type="scientific">Oedothorax gibbosus</name>
    <dbReference type="NCBI Taxonomy" id="931172"/>
    <lineage>
        <taxon>Eukaryota</taxon>
        <taxon>Metazoa</taxon>
        <taxon>Ecdysozoa</taxon>
        <taxon>Arthropoda</taxon>
        <taxon>Chelicerata</taxon>
        <taxon>Arachnida</taxon>
        <taxon>Araneae</taxon>
        <taxon>Araneomorphae</taxon>
        <taxon>Entelegynae</taxon>
        <taxon>Araneoidea</taxon>
        <taxon>Linyphiidae</taxon>
        <taxon>Erigoninae</taxon>
        <taxon>Oedothorax</taxon>
    </lineage>
</organism>
<dbReference type="InterPro" id="IPR000742">
    <property type="entry name" value="EGF"/>
</dbReference>
<keyword evidence="2" id="KW-0645">Protease</keyword>
<feature type="binding site" evidence="12">
    <location>
        <position position="357"/>
    </location>
    <ligand>
        <name>Zn(2+)</name>
        <dbReference type="ChEBI" id="CHEBI:29105"/>
        <note>catalytic</note>
    </ligand>
</feature>
<evidence type="ECO:0000256" key="5">
    <source>
        <dbReference type="ARBA" id="ARBA00022833"/>
    </source>
</evidence>
<evidence type="ECO:0000256" key="9">
    <source>
        <dbReference type="ARBA" id="ARBA00023157"/>
    </source>
</evidence>
<feature type="disulfide bond" evidence="12">
    <location>
        <begin position="328"/>
        <end position="408"/>
    </location>
</feature>
<dbReference type="PROSITE" id="PS50026">
    <property type="entry name" value="EGF_3"/>
    <property type="match status" value="1"/>
</dbReference>
<keyword evidence="4" id="KW-0378">Hydrolase</keyword>
<dbReference type="SUPFAM" id="SSF57552">
    <property type="entry name" value="Blood coagulation inhibitor (disintegrin)"/>
    <property type="match status" value="1"/>
</dbReference>
<feature type="compositionally biased region" description="Polar residues" evidence="13">
    <location>
        <begin position="853"/>
        <end position="862"/>
    </location>
</feature>
<evidence type="ECO:0008006" key="20">
    <source>
        <dbReference type="Google" id="ProtNLM"/>
    </source>
</evidence>
<feature type="compositionally biased region" description="Pro residues" evidence="13">
    <location>
        <begin position="879"/>
        <end position="889"/>
    </location>
</feature>
<evidence type="ECO:0000259" key="16">
    <source>
        <dbReference type="PROSITE" id="PS50214"/>
    </source>
</evidence>
<dbReference type="Pfam" id="PF01562">
    <property type="entry name" value="Pep_M12B_propep"/>
    <property type="match status" value="1"/>
</dbReference>
<accession>A0AAV6UNN3</accession>
<dbReference type="Gene3D" id="4.10.70.10">
    <property type="entry name" value="Disintegrin domain"/>
    <property type="match status" value="1"/>
</dbReference>
<dbReference type="SUPFAM" id="SSF55486">
    <property type="entry name" value="Metalloproteases ('zincins'), catalytic domain"/>
    <property type="match status" value="1"/>
</dbReference>
<evidence type="ECO:0000256" key="7">
    <source>
        <dbReference type="ARBA" id="ARBA00023049"/>
    </source>
</evidence>
<evidence type="ECO:0000259" key="17">
    <source>
        <dbReference type="PROSITE" id="PS50215"/>
    </source>
</evidence>
<feature type="region of interest" description="Disordered" evidence="13">
    <location>
        <begin position="834"/>
        <end position="916"/>
    </location>
</feature>
<feature type="transmembrane region" description="Helical" evidence="14">
    <location>
        <begin position="5"/>
        <end position="24"/>
    </location>
</feature>
<comment type="caution">
    <text evidence="11">Lacks conserved residue(s) required for the propagation of feature annotation.</text>
</comment>
<evidence type="ECO:0000256" key="1">
    <source>
        <dbReference type="ARBA" id="ARBA00004167"/>
    </source>
</evidence>
<dbReference type="GO" id="GO:0016020">
    <property type="term" value="C:membrane"/>
    <property type="evidence" value="ECO:0007669"/>
    <property type="project" value="UniProtKB-SubCell"/>
</dbReference>
<comment type="caution">
    <text evidence="18">The sequence shown here is derived from an EMBL/GenBank/DDBJ whole genome shotgun (WGS) entry which is preliminary data.</text>
</comment>
<feature type="transmembrane region" description="Helical" evidence="14">
    <location>
        <begin position="708"/>
        <end position="731"/>
    </location>
</feature>
<feature type="disulfide bond" evidence="12">
    <location>
        <begin position="370"/>
        <end position="375"/>
    </location>
</feature>
<keyword evidence="6 14" id="KW-1133">Transmembrane helix</keyword>
<feature type="disulfide bond" evidence="12">
    <location>
        <begin position="368"/>
        <end position="392"/>
    </location>
</feature>
<feature type="active site" evidence="12">
    <location>
        <position position="354"/>
    </location>
</feature>
<gene>
    <name evidence="18" type="ORF">JTE90_004389</name>
</gene>
<dbReference type="Proteomes" id="UP000827092">
    <property type="component" value="Unassembled WGS sequence"/>
</dbReference>
<feature type="domain" description="EGF-like" evidence="15">
    <location>
        <begin position="653"/>
        <end position="685"/>
    </location>
</feature>
<evidence type="ECO:0000256" key="14">
    <source>
        <dbReference type="SAM" id="Phobius"/>
    </source>
</evidence>
<feature type="disulfide bond" evidence="11">
    <location>
        <begin position="657"/>
        <end position="667"/>
    </location>
</feature>
<evidence type="ECO:0000256" key="2">
    <source>
        <dbReference type="ARBA" id="ARBA00022670"/>
    </source>
</evidence>
<dbReference type="PROSITE" id="PS50215">
    <property type="entry name" value="ADAM_MEPRO"/>
    <property type="match status" value="1"/>
</dbReference>
<evidence type="ECO:0000256" key="6">
    <source>
        <dbReference type="ARBA" id="ARBA00022989"/>
    </source>
</evidence>
<dbReference type="InterPro" id="IPR024079">
    <property type="entry name" value="MetalloPept_cat_dom_sf"/>
</dbReference>
<dbReference type="Pfam" id="PF00200">
    <property type="entry name" value="Disintegrin"/>
    <property type="match status" value="1"/>
</dbReference>
<evidence type="ECO:0000256" key="3">
    <source>
        <dbReference type="ARBA" id="ARBA00022692"/>
    </source>
</evidence>
<dbReference type="EMBL" id="JAFNEN010000322">
    <property type="protein sequence ID" value="KAG8185847.1"/>
    <property type="molecule type" value="Genomic_DNA"/>
</dbReference>
<feature type="disulfide bond" evidence="11">
    <location>
        <begin position="675"/>
        <end position="684"/>
    </location>
</feature>
<evidence type="ECO:0000256" key="11">
    <source>
        <dbReference type="PROSITE-ProRule" id="PRU00076"/>
    </source>
</evidence>
<dbReference type="PROSITE" id="PS50214">
    <property type="entry name" value="DISINTEGRIN_2"/>
    <property type="match status" value="1"/>
</dbReference>
<evidence type="ECO:0000256" key="8">
    <source>
        <dbReference type="ARBA" id="ARBA00023136"/>
    </source>
</evidence>
<feature type="compositionally biased region" description="Polar residues" evidence="13">
    <location>
        <begin position="899"/>
        <end position="913"/>
    </location>
</feature>
<comment type="subcellular location">
    <subcellularLocation>
        <location evidence="1">Membrane</location>
        <topology evidence="1">Single-pass membrane protein</topology>
    </subcellularLocation>
</comment>
<dbReference type="PROSITE" id="PS01186">
    <property type="entry name" value="EGF_2"/>
    <property type="match status" value="1"/>
</dbReference>
<evidence type="ECO:0000313" key="18">
    <source>
        <dbReference type="EMBL" id="KAG8185847.1"/>
    </source>
</evidence>
<evidence type="ECO:0000313" key="19">
    <source>
        <dbReference type="Proteomes" id="UP000827092"/>
    </source>
</evidence>
<feature type="domain" description="Peptidase M12B" evidence="17">
    <location>
        <begin position="217"/>
        <end position="413"/>
    </location>
</feature>
<keyword evidence="12" id="KW-0479">Metal-binding</keyword>
<proteinExistence type="predicted"/>
<feature type="region of interest" description="Disordered" evidence="13">
    <location>
        <begin position="996"/>
        <end position="1026"/>
    </location>
</feature>
<sequence>MTTQLYRIVAVNVVIILFICWTYPRTCLGIKADPRSQFFNHAVVEPAIYTHKREKRDLSSIKFQNEEKLTIGFVAFNKNFVVDLHMNKNLFPSHYFEKYQENGSLVTYLPLQNDPTHCHYQGHMKGVKNSWAAISTCKGISGVIYDGKELHYIEPSHNSENSSHFLFRDSELKPLNLSCGYKNSKEIPVPTQVLSELKRIKRSTILQDPYQSNEKSRYLELIIVNDNKEFKEFNEDKNAVFERSKQIANIVNGLYSPLNIFIALVGTIVWTEYDEIKLAPDGDSTLTNFLHYRRERLALEHPNDNAQLITGMTFDFGVVGKALKGVMCTYQYSGGVNMDHSHVVGLVANTISHELGHNFGLEHDTDECQCPDEKCIMAPSSSSTSPKHWSSCSIEQLELAYVQGLDYCLQNQPTTIVGPVCGNGFLEENEECDCGLKEFCDNPCCNATSCRLFENATCAMGRCCDLQTCEVKKVASPCRSTKSDCDLPEFCDGISESCPSDSHRQNGDSCGNGKAYCFDGRCQSHADQCKLLWGPTGKMSDQRCYQQNYKGNVNGNCGYNRENQTYKECKKEDILCGLLHCTHLSEKLLFGMETAAILAHSFINVKGKVFTCRSAIVDLGLSNIDPGLAPNGASCGNGKACMNQKCVPVPSMKQTECLYGCSGNGVCNNRGNCHCNVGYAPPYCDSPGPGGSIDSGPASDPSNYYFKVAMYVIFFGLLPLIVLSAVLIYYYRSHLKAWWAKKAHKANIKSRTTTTTQMKAHPQSKFNFDRNSLRTLEISGPIQVPPPPTLTGNSYSTMQNRNALDRANLSEFQLPTSNPAIQGQEVCINSGKSDTLIPIRPAPPRPISMAKPVSTTSVQRTPSLPAGNRPLSSATFRPNCPPPRPPLPKTPSAVHQEELPSQNERSATPNSSFYDDCQTLDFSPSVHKPVQKANASFNLKKNPPEGRSSFLHKQNKKNLQNNQAPNVSRALPHGLRTNENSVVASLAQKFEKQDNVLPGNSSNALMPPFKTRPLPLPPGRSSNIGI</sequence>
<dbReference type="Gene3D" id="3.40.390.10">
    <property type="entry name" value="Collagenase (Catalytic Domain)"/>
    <property type="match status" value="1"/>
</dbReference>
<keyword evidence="8 14" id="KW-0472">Membrane</keyword>
<dbReference type="InterPro" id="IPR001762">
    <property type="entry name" value="Disintegrin_dom"/>
</dbReference>
<dbReference type="PANTHER" id="PTHR11905:SF159">
    <property type="entry name" value="ADAM METALLOPROTEASE"/>
    <property type="match status" value="1"/>
</dbReference>
<dbReference type="Pfam" id="PF01421">
    <property type="entry name" value="Reprolysin"/>
    <property type="match status" value="1"/>
</dbReference>
<feature type="binding site" evidence="12">
    <location>
        <position position="363"/>
    </location>
    <ligand>
        <name>Zn(2+)</name>
        <dbReference type="ChEBI" id="CHEBI:29105"/>
        <note>catalytic</note>
    </ligand>
</feature>
<keyword evidence="11" id="KW-0245">EGF-like domain</keyword>
<dbReference type="InterPro" id="IPR001590">
    <property type="entry name" value="Peptidase_M12B"/>
</dbReference>
<dbReference type="GO" id="GO:0004222">
    <property type="term" value="F:metalloendopeptidase activity"/>
    <property type="evidence" value="ECO:0007669"/>
    <property type="project" value="InterPro"/>
</dbReference>
<feature type="binding site" evidence="12">
    <location>
        <position position="353"/>
    </location>
    <ligand>
        <name>Zn(2+)</name>
        <dbReference type="ChEBI" id="CHEBI:29105"/>
        <note>catalytic</note>
    </ligand>
</feature>
<dbReference type="SMART" id="SM00050">
    <property type="entry name" value="DISIN"/>
    <property type="match status" value="1"/>
</dbReference>
<keyword evidence="3 14" id="KW-0812">Transmembrane</keyword>
<keyword evidence="19" id="KW-1185">Reference proteome</keyword>
<dbReference type="PANTHER" id="PTHR11905">
    <property type="entry name" value="ADAM A DISINTEGRIN AND METALLOPROTEASE DOMAIN"/>
    <property type="match status" value="1"/>
</dbReference>